<dbReference type="STRING" id="4781.A0A0N7L3B5"/>
<dbReference type="RefSeq" id="XP_024571780.1">
    <property type="nucleotide sequence ID" value="XM_024723881.1"/>
</dbReference>
<evidence type="ECO:0000313" key="1">
    <source>
        <dbReference type="EMBL" id="CEG35411.1"/>
    </source>
</evidence>
<dbReference type="SUPFAM" id="SSF56672">
    <property type="entry name" value="DNA/RNA polymerases"/>
    <property type="match status" value="1"/>
</dbReference>
<accession>A0A0N7L3B5</accession>
<dbReference type="AlphaFoldDB" id="A0A0N7L3B5"/>
<dbReference type="PANTHER" id="PTHR24559:SF444">
    <property type="entry name" value="REVERSE TRANSCRIPTASE DOMAIN-CONTAINING PROTEIN"/>
    <property type="match status" value="1"/>
</dbReference>
<dbReference type="Gene3D" id="3.30.70.270">
    <property type="match status" value="1"/>
</dbReference>
<dbReference type="GO" id="GO:0003964">
    <property type="term" value="F:RNA-directed DNA polymerase activity"/>
    <property type="evidence" value="ECO:0007669"/>
    <property type="project" value="UniProtKB-KW"/>
</dbReference>
<protein>
    <submittedName>
        <fullName evidence="1">Reverse transcriptase</fullName>
    </submittedName>
</protein>
<sequence>MYGLVKEYADIFLDKMPDELPSVRGIRHVIDILPGLKYCITRQWPLPKEQVIAIDEFFAQRQKAGHVRESKSPYGSLYFSVMKATDGWRTVHAFNKLSDATIPVQTPIPRKDMTPDGMFGSTIFSAIDLKDGFCQIRMRESDTALTTVSTPSSMLWK</sequence>
<name>A0A0N7L3B5_PLAHL</name>
<dbReference type="OMA" id="WRTVHAF"/>
<organism evidence="1 2">
    <name type="scientific">Plasmopara halstedii</name>
    <name type="common">Downy mildew of sunflower</name>
    <dbReference type="NCBI Taxonomy" id="4781"/>
    <lineage>
        <taxon>Eukaryota</taxon>
        <taxon>Sar</taxon>
        <taxon>Stramenopiles</taxon>
        <taxon>Oomycota</taxon>
        <taxon>Peronosporomycetes</taxon>
        <taxon>Peronosporales</taxon>
        <taxon>Peronosporaceae</taxon>
        <taxon>Plasmopara</taxon>
    </lineage>
</organism>
<keyword evidence="1" id="KW-0548">Nucleotidyltransferase</keyword>
<dbReference type="Proteomes" id="UP000054928">
    <property type="component" value="Unassembled WGS sequence"/>
</dbReference>
<dbReference type="GeneID" id="36404588"/>
<dbReference type="InterPro" id="IPR043502">
    <property type="entry name" value="DNA/RNA_pol_sf"/>
</dbReference>
<evidence type="ECO:0000313" key="2">
    <source>
        <dbReference type="Proteomes" id="UP000054928"/>
    </source>
</evidence>
<keyword evidence="2" id="KW-1185">Reference proteome</keyword>
<dbReference type="PANTHER" id="PTHR24559">
    <property type="entry name" value="TRANSPOSON TY3-I GAG-POL POLYPROTEIN"/>
    <property type="match status" value="1"/>
</dbReference>
<dbReference type="InterPro" id="IPR053134">
    <property type="entry name" value="RNA-dir_DNA_polymerase"/>
</dbReference>
<keyword evidence="1" id="KW-0695">RNA-directed DNA polymerase</keyword>
<proteinExistence type="predicted"/>
<dbReference type="OrthoDB" id="78992at2759"/>
<keyword evidence="1" id="KW-0808">Transferase</keyword>
<dbReference type="EMBL" id="CCYD01000041">
    <property type="protein sequence ID" value="CEG35411.1"/>
    <property type="molecule type" value="Genomic_DNA"/>
</dbReference>
<dbReference type="Gene3D" id="3.10.10.10">
    <property type="entry name" value="HIV Type 1 Reverse Transcriptase, subunit A, domain 1"/>
    <property type="match status" value="1"/>
</dbReference>
<dbReference type="InterPro" id="IPR043128">
    <property type="entry name" value="Rev_trsase/Diguanyl_cyclase"/>
</dbReference>
<reference evidence="2" key="1">
    <citation type="submission" date="2014-09" db="EMBL/GenBank/DDBJ databases">
        <authorList>
            <person name="Sharma Rahul"/>
            <person name="Thines Marco"/>
        </authorList>
    </citation>
    <scope>NUCLEOTIDE SEQUENCE [LARGE SCALE GENOMIC DNA]</scope>
</reference>